<organism evidence="1 2">
    <name type="scientific">Halopenitus persicus</name>
    <dbReference type="NCBI Taxonomy" id="1048396"/>
    <lineage>
        <taxon>Archaea</taxon>
        <taxon>Methanobacteriati</taxon>
        <taxon>Methanobacteriota</taxon>
        <taxon>Stenosarchaea group</taxon>
        <taxon>Halobacteria</taxon>
        <taxon>Halobacteriales</taxon>
        <taxon>Haloferacaceae</taxon>
        <taxon>Halopenitus</taxon>
    </lineage>
</organism>
<dbReference type="EMBL" id="FNPC01000005">
    <property type="protein sequence ID" value="SDY42872.1"/>
    <property type="molecule type" value="Genomic_DNA"/>
</dbReference>
<sequence length="41" mass="4647">MSVQLLAADVDRMFPVVVCVADEIVRERFIEPCCLLVHCLL</sequence>
<gene>
    <name evidence="1" type="ORF">SAMN05216564_105127</name>
</gene>
<dbReference type="Proteomes" id="UP000199079">
    <property type="component" value="Unassembled WGS sequence"/>
</dbReference>
<name>A0A1H3JSH0_9EURY</name>
<proteinExistence type="predicted"/>
<protein>
    <submittedName>
        <fullName evidence="1">Uncharacterized protein</fullName>
    </submittedName>
</protein>
<reference evidence="2" key="1">
    <citation type="submission" date="2016-10" db="EMBL/GenBank/DDBJ databases">
        <authorList>
            <person name="Varghese N."/>
            <person name="Submissions S."/>
        </authorList>
    </citation>
    <scope>NUCLEOTIDE SEQUENCE [LARGE SCALE GENOMIC DNA]</scope>
    <source>
        <strain evidence="2">DC30,IBRC 10041,KCTC 4046</strain>
    </source>
</reference>
<evidence type="ECO:0000313" key="2">
    <source>
        <dbReference type="Proteomes" id="UP000199079"/>
    </source>
</evidence>
<keyword evidence="2" id="KW-1185">Reference proteome</keyword>
<dbReference type="AlphaFoldDB" id="A0A1H3JSH0"/>
<evidence type="ECO:0000313" key="1">
    <source>
        <dbReference type="EMBL" id="SDY42872.1"/>
    </source>
</evidence>
<accession>A0A1H3JSH0</accession>